<keyword evidence="6 8" id="KW-0460">Magnesium</keyword>
<feature type="domain" description="OBG-type G" evidence="10">
    <location>
        <begin position="160"/>
        <end position="334"/>
    </location>
</feature>
<dbReference type="InterPro" id="IPR031167">
    <property type="entry name" value="G_OBG"/>
</dbReference>
<dbReference type="Gene3D" id="2.70.210.12">
    <property type="entry name" value="GTP1/OBG domain"/>
    <property type="match status" value="1"/>
</dbReference>
<sequence length="361" mass="38756">MKFVDEVTIRIEAGDGGDGGVSFRREKYIPFGGPDGGDGGDGGSIYLVADAELNTLADYRFTQRFRAERGQNGMSANCTGRSGSDLIIVVPVGTVAHDADTGELIGDLVKSGQRLLAAQGGFHGLGNTRYKSSTNRAPRQSKPGTSGETRNLRLELKVIADVGLLGMPNAGKSTLIRTVSAARPKVADYPFTTLHPNLGVVRVGPLKSFVMADIPGLIEGAAEGAGLGIQFLRHLSRTRLLLHLVDVSPYSDSGDPVRDVAIIFGELLKYSAELAERERWLVLNKLDLLPEEERAVRRDEIVTALDWTGPVFSISALSGEGTEALMQAVMERLEERQRLEAAAETATLAEVEANDVQPEDS</sequence>
<proteinExistence type="inferred from homology"/>
<evidence type="ECO:0000256" key="6">
    <source>
        <dbReference type="ARBA" id="ARBA00022842"/>
    </source>
</evidence>
<comment type="subunit">
    <text evidence="8">Monomer.</text>
</comment>
<dbReference type="GO" id="GO:0005525">
    <property type="term" value="F:GTP binding"/>
    <property type="evidence" value="ECO:0007669"/>
    <property type="project" value="UniProtKB-UniRule"/>
</dbReference>
<feature type="region of interest" description="Disordered" evidence="9">
    <location>
        <begin position="126"/>
        <end position="149"/>
    </location>
</feature>
<protein>
    <recommendedName>
        <fullName evidence="8">GTPase Obg</fullName>
        <ecNumber evidence="8">3.6.5.-</ecNumber>
    </recommendedName>
    <alternativeName>
        <fullName evidence="8">GTP-binding protein Obg</fullName>
    </alternativeName>
</protein>
<feature type="binding site" evidence="8">
    <location>
        <begin position="213"/>
        <end position="216"/>
    </location>
    <ligand>
        <name>GTP</name>
        <dbReference type="ChEBI" id="CHEBI:37565"/>
    </ligand>
</feature>
<evidence type="ECO:0000256" key="9">
    <source>
        <dbReference type="SAM" id="MobiDB-lite"/>
    </source>
</evidence>
<dbReference type="PROSITE" id="PS51710">
    <property type="entry name" value="G_OBG"/>
    <property type="match status" value="1"/>
</dbReference>
<dbReference type="NCBIfam" id="TIGR02729">
    <property type="entry name" value="Obg_CgtA"/>
    <property type="match status" value="1"/>
</dbReference>
<keyword evidence="5 8" id="KW-0378">Hydrolase</keyword>
<dbReference type="AlphaFoldDB" id="A0A7U7GEQ5"/>
<dbReference type="PROSITE" id="PS00905">
    <property type="entry name" value="GTP1_OBG"/>
    <property type="match status" value="1"/>
</dbReference>
<evidence type="ECO:0000259" key="11">
    <source>
        <dbReference type="PROSITE" id="PS51883"/>
    </source>
</evidence>
<comment type="similarity">
    <text evidence="1 8">Belongs to the TRAFAC class OBG-HflX-like GTPase superfamily. OBG GTPase family.</text>
</comment>
<comment type="cofactor">
    <cofactor evidence="8">
        <name>Mg(2+)</name>
        <dbReference type="ChEBI" id="CHEBI:18420"/>
    </cofactor>
</comment>
<keyword evidence="3 8" id="KW-0479">Metal-binding</keyword>
<dbReference type="SUPFAM" id="SSF52540">
    <property type="entry name" value="P-loop containing nucleoside triphosphate hydrolases"/>
    <property type="match status" value="1"/>
</dbReference>
<dbReference type="InterPro" id="IPR014100">
    <property type="entry name" value="GTP-bd_Obg/CgtA"/>
</dbReference>
<reference evidence="12 13" key="1">
    <citation type="journal article" date="2014" name="ISME J.">
        <title>Candidatus Competibacter-lineage genomes retrieved from metagenomes reveal functional metabolic diversity.</title>
        <authorList>
            <person name="McIlroy S.J."/>
            <person name="Albertsen M."/>
            <person name="Andresen E.K."/>
            <person name="Saunders A.M."/>
            <person name="Kristiansen R."/>
            <person name="Stokholm-Bjerregaard M."/>
            <person name="Nielsen K.L."/>
            <person name="Nielsen P.H."/>
        </authorList>
    </citation>
    <scope>NUCLEOTIDE SEQUENCE [LARGE SCALE GENOMIC DNA]</scope>
    <source>
        <strain evidence="12 13">Run_B_J11</strain>
    </source>
</reference>
<dbReference type="FunFam" id="2.70.210.12:FF:000001">
    <property type="entry name" value="GTPase Obg"/>
    <property type="match status" value="1"/>
</dbReference>
<feature type="compositionally biased region" description="Polar residues" evidence="9">
    <location>
        <begin position="129"/>
        <end position="149"/>
    </location>
</feature>
<feature type="binding site" evidence="8">
    <location>
        <begin position="191"/>
        <end position="195"/>
    </location>
    <ligand>
        <name>GTP</name>
        <dbReference type="ChEBI" id="CHEBI:37565"/>
    </ligand>
</feature>
<keyword evidence="2 8" id="KW-0963">Cytoplasm</keyword>
<dbReference type="GO" id="GO:0003924">
    <property type="term" value="F:GTPase activity"/>
    <property type="evidence" value="ECO:0007669"/>
    <property type="project" value="UniProtKB-UniRule"/>
</dbReference>
<dbReference type="EMBL" id="CBTK010000281">
    <property type="protein sequence ID" value="CDH46899.1"/>
    <property type="molecule type" value="Genomic_DNA"/>
</dbReference>
<dbReference type="InterPro" id="IPR027417">
    <property type="entry name" value="P-loop_NTPase"/>
</dbReference>
<dbReference type="InterPro" id="IPR006074">
    <property type="entry name" value="GTP1-OBG_CS"/>
</dbReference>
<evidence type="ECO:0000256" key="5">
    <source>
        <dbReference type="ARBA" id="ARBA00022801"/>
    </source>
</evidence>
<dbReference type="HAMAP" id="MF_01454">
    <property type="entry name" value="GTPase_Obg"/>
    <property type="match status" value="1"/>
</dbReference>
<dbReference type="InterPro" id="IPR045086">
    <property type="entry name" value="OBG_GTPase"/>
</dbReference>
<dbReference type="Pfam" id="PF01926">
    <property type="entry name" value="MMR_HSR1"/>
    <property type="match status" value="1"/>
</dbReference>
<comment type="function">
    <text evidence="8">An essential GTPase which binds GTP, GDP and possibly (p)ppGpp with moderate affinity, with high nucleotide exchange rates and a fairly low GTP hydrolysis rate. Plays a role in control of the cell cycle, stress response, ribosome biogenesis and in those bacteria that undergo differentiation, in morphogenesis control.</text>
</comment>
<evidence type="ECO:0000256" key="8">
    <source>
        <dbReference type="HAMAP-Rule" id="MF_01454"/>
    </source>
</evidence>
<dbReference type="PRINTS" id="PR00326">
    <property type="entry name" value="GTP1OBG"/>
</dbReference>
<evidence type="ECO:0000313" key="13">
    <source>
        <dbReference type="Proteomes" id="UP000019184"/>
    </source>
</evidence>
<dbReference type="OrthoDB" id="9807318at2"/>
<keyword evidence="4 8" id="KW-0547">Nucleotide-binding</keyword>
<feature type="binding site" evidence="8">
    <location>
        <begin position="284"/>
        <end position="287"/>
    </location>
    <ligand>
        <name>GTP</name>
        <dbReference type="ChEBI" id="CHEBI:37565"/>
    </ligand>
</feature>
<dbReference type="NCBIfam" id="NF008956">
    <property type="entry name" value="PRK12299.1"/>
    <property type="match status" value="1"/>
</dbReference>
<keyword evidence="13" id="KW-1185">Reference proteome</keyword>
<feature type="binding site" evidence="8">
    <location>
        <position position="193"/>
    </location>
    <ligand>
        <name>Mg(2+)</name>
        <dbReference type="ChEBI" id="CHEBI:18420"/>
    </ligand>
</feature>
<dbReference type="GO" id="GO:0043022">
    <property type="term" value="F:ribosome binding"/>
    <property type="evidence" value="ECO:0007669"/>
    <property type="project" value="UniProtKB-ARBA"/>
</dbReference>
<organism evidence="12 13">
    <name type="scientific">Candidatus Contendobacter odensis Run_B_J11</name>
    <dbReference type="NCBI Taxonomy" id="1400861"/>
    <lineage>
        <taxon>Bacteria</taxon>
        <taxon>Pseudomonadati</taxon>
        <taxon>Pseudomonadota</taxon>
        <taxon>Gammaproteobacteria</taxon>
        <taxon>Candidatus Competibacteraceae</taxon>
        <taxon>Candidatus Contendibacter</taxon>
    </lineage>
</organism>
<feature type="binding site" evidence="8">
    <location>
        <begin position="166"/>
        <end position="173"/>
    </location>
    <ligand>
        <name>GTP</name>
        <dbReference type="ChEBI" id="CHEBI:37565"/>
    </ligand>
</feature>
<dbReference type="GO" id="GO:0042254">
    <property type="term" value="P:ribosome biogenesis"/>
    <property type="evidence" value="ECO:0007669"/>
    <property type="project" value="UniProtKB-UniRule"/>
</dbReference>
<feature type="binding site" evidence="8">
    <location>
        <begin position="315"/>
        <end position="317"/>
    </location>
    <ligand>
        <name>GTP</name>
        <dbReference type="ChEBI" id="CHEBI:37565"/>
    </ligand>
</feature>
<feature type="domain" description="Obg" evidence="11">
    <location>
        <begin position="1"/>
        <end position="159"/>
    </location>
</feature>
<dbReference type="SUPFAM" id="SSF82051">
    <property type="entry name" value="Obg GTP-binding protein N-terminal domain"/>
    <property type="match status" value="1"/>
</dbReference>
<dbReference type="EC" id="3.6.5.-" evidence="8"/>
<comment type="caution">
    <text evidence="12">The sequence shown here is derived from an EMBL/GenBank/DDBJ whole genome shotgun (WGS) entry which is preliminary data.</text>
</comment>
<dbReference type="GO" id="GO:0005737">
    <property type="term" value="C:cytoplasm"/>
    <property type="evidence" value="ECO:0007669"/>
    <property type="project" value="UniProtKB-SubCell"/>
</dbReference>
<name>A0A7U7GEQ5_9GAMM</name>
<evidence type="ECO:0000256" key="7">
    <source>
        <dbReference type="ARBA" id="ARBA00023134"/>
    </source>
</evidence>
<dbReference type="Proteomes" id="UP000019184">
    <property type="component" value="Unassembled WGS sequence"/>
</dbReference>
<evidence type="ECO:0000313" key="12">
    <source>
        <dbReference type="EMBL" id="CDH46899.1"/>
    </source>
</evidence>
<evidence type="ECO:0000256" key="2">
    <source>
        <dbReference type="ARBA" id="ARBA00022490"/>
    </source>
</evidence>
<dbReference type="InterPro" id="IPR006169">
    <property type="entry name" value="GTP1_OBG_dom"/>
</dbReference>
<gene>
    <name evidence="12" type="primary">obgE</name>
    <name evidence="8" type="synonym">obg</name>
    <name evidence="12" type="ORF">BN874_640017</name>
</gene>
<dbReference type="NCBIfam" id="NF008955">
    <property type="entry name" value="PRK12297.1"/>
    <property type="match status" value="1"/>
</dbReference>
<dbReference type="CDD" id="cd01898">
    <property type="entry name" value="Obg"/>
    <property type="match status" value="1"/>
</dbReference>
<evidence type="ECO:0000259" key="10">
    <source>
        <dbReference type="PROSITE" id="PS51710"/>
    </source>
</evidence>
<evidence type="ECO:0000256" key="3">
    <source>
        <dbReference type="ARBA" id="ARBA00022723"/>
    </source>
</evidence>
<dbReference type="RefSeq" id="WP_051498002.1">
    <property type="nucleotide sequence ID" value="NZ_CBTK010000281.1"/>
</dbReference>
<dbReference type="PANTHER" id="PTHR11702:SF31">
    <property type="entry name" value="MITOCHONDRIAL RIBOSOME-ASSOCIATED GTPASE 2"/>
    <property type="match status" value="1"/>
</dbReference>
<dbReference type="Gene3D" id="3.40.50.300">
    <property type="entry name" value="P-loop containing nucleotide triphosphate hydrolases"/>
    <property type="match status" value="1"/>
</dbReference>
<keyword evidence="7 8" id="KW-0342">GTP-binding</keyword>
<dbReference type="PANTHER" id="PTHR11702">
    <property type="entry name" value="DEVELOPMENTALLY REGULATED GTP-BINDING PROTEIN-RELATED"/>
    <property type="match status" value="1"/>
</dbReference>
<accession>A0A7U7GEQ5</accession>
<dbReference type="InterPro" id="IPR006073">
    <property type="entry name" value="GTP-bd"/>
</dbReference>
<evidence type="ECO:0000256" key="4">
    <source>
        <dbReference type="ARBA" id="ARBA00022741"/>
    </source>
</evidence>
<comment type="subcellular location">
    <subcellularLocation>
        <location evidence="8">Cytoplasm</location>
    </subcellularLocation>
</comment>
<feature type="binding site" evidence="8">
    <location>
        <position position="173"/>
    </location>
    <ligand>
        <name>Mg(2+)</name>
        <dbReference type="ChEBI" id="CHEBI:18420"/>
    </ligand>
</feature>
<evidence type="ECO:0000256" key="1">
    <source>
        <dbReference type="ARBA" id="ARBA00007699"/>
    </source>
</evidence>
<dbReference type="Pfam" id="PF01018">
    <property type="entry name" value="GTP1_OBG"/>
    <property type="match status" value="1"/>
</dbReference>
<dbReference type="PIRSF" id="PIRSF002401">
    <property type="entry name" value="GTP_bd_Obg/CgtA"/>
    <property type="match status" value="1"/>
</dbReference>
<dbReference type="PROSITE" id="PS51883">
    <property type="entry name" value="OBG"/>
    <property type="match status" value="1"/>
</dbReference>
<dbReference type="InterPro" id="IPR036726">
    <property type="entry name" value="GTP1_OBG_dom_sf"/>
</dbReference>
<dbReference type="GO" id="GO:0000287">
    <property type="term" value="F:magnesium ion binding"/>
    <property type="evidence" value="ECO:0007669"/>
    <property type="project" value="InterPro"/>
</dbReference>